<keyword evidence="3 13" id="KW-0540">Nuclease</keyword>
<keyword evidence="4 13" id="KW-0479">Metal-binding</keyword>
<keyword evidence="5 13" id="KW-0255">Endonuclease</keyword>
<evidence type="ECO:0000256" key="11">
    <source>
        <dbReference type="ARBA" id="ARBA00023447"/>
    </source>
</evidence>
<comment type="function">
    <text evidence="13">Endonuclease that resolves Holliday junction intermediates in genetic recombination. Cleaves mobile four-strand junctions by introducing symmetrical nicks in paired strands. Promotes annealing of linear ssDNA with homologous dsDNA. Required for DNA repair, homologous recombination and chromosome segregation.</text>
</comment>
<reference evidence="15" key="1">
    <citation type="journal article" date="2019" name="Int. J. Syst. Evol. Microbiol.">
        <title>The Global Catalogue of Microorganisms (GCM) 10K type strain sequencing project: providing services to taxonomists for standard genome sequencing and annotation.</title>
        <authorList>
            <consortium name="The Broad Institute Genomics Platform"/>
            <consortium name="The Broad Institute Genome Sequencing Center for Infectious Disease"/>
            <person name="Wu L."/>
            <person name="Ma J."/>
        </authorList>
    </citation>
    <scope>NUCLEOTIDE SEQUENCE [LARGE SCALE GENOMIC DNA]</scope>
    <source>
        <strain evidence="15">WYCCWR 12678</strain>
    </source>
</reference>
<dbReference type="CDD" id="cd22354">
    <property type="entry name" value="RecU-like"/>
    <property type="match status" value="1"/>
</dbReference>
<sequence length="180" mass="20831">MSQANRGMGLENLIEYTNTVYRQKRWAVVNKRPTPVKILRTHRNGRVEGHLEKASTVDYEGVYRARALQFESKSTKEVNRFPLNNFHEHQVKHLNDCLEQGAIAFSIIEFVRHDIRFFVPAKMIVQAWDKAKEGGPKSISFEELNYTCHVIPSTRGVPVDYLSIIDKLLQPKKLPQEVIE</sequence>
<evidence type="ECO:0000256" key="3">
    <source>
        <dbReference type="ARBA" id="ARBA00022722"/>
    </source>
</evidence>
<dbReference type="Pfam" id="PF03838">
    <property type="entry name" value="RecU"/>
    <property type="match status" value="1"/>
</dbReference>
<evidence type="ECO:0000256" key="2">
    <source>
        <dbReference type="ARBA" id="ARBA00022490"/>
    </source>
</evidence>
<feature type="binding site" evidence="13">
    <location>
        <position position="56"/>
    </location>
    <ligand>
        <name>Mg(2+)</name>
        <dbReference type="ChEBI" id="CHEBI:18420"/>
    </ligand>
</feature>
<evidence type="ECO:0000313" key="14">
    <source>
        <dbReference type="EMBL" id="MFC4768722.1"/>
    </source>
</evidence>
<feature type="binding site" evidence="13">
    <location>
        <position position="58"/>
    </location>
    <ligand>
        <name>Mg(2+)</name>
        <dbReference type="ChEBI" id="CHEBI:18420"/>
    </ligand>
</feature>
<dbReference type="EC" id="3.1.21.10" evidence="13"/>
<dbReference type="InterPro" id="IPR004612">
    <property type="entry name" value="Resolv_RecU"/>
</dbReference>
<comment type="cofactor">
    <cofactor evidence="13">
        <name>Mg(2+)</name>
        <dbReference type="ChEBI" id="CHEBI:18420"/>
    </cofactor>
    <text evidence="13">Binds 1 Mg(2+) ion per subunit.</text>
</comment>
<dbReference type="HAMAP" id="MF_00130">
    <property type="entry name" value="RecU"/>
    <property type="match status" value="1"/>
</dbReference>
<keyword evidence="8 13" id="KW-0460">Magnesium</keyword>
<feature type="site" description="Transition state stabilizer" evidence="13">
    <location>
        <position position="73"/>
    </location>
</feature>
<protein>
    <recommendedName>
        <fullName evidence="12 13">Holliday junction resolvase RecU</fullName>
        <ecNumber evidence="13">3.1.21.10</ecNumber>
    </recommendedName>
    <alternativeName>
        <fullName evidence="13">Recombination protein U homolog</fullName>
    </alternativeName>
</protein>
<comment type="catalytic activity">
    <reaction evidence="13">
        <text>Endonucleolytic cleavage at a junction such as a reciprocal single-stranded crossover between two homologous DNA duplexes (Holliday junction).</text>
        <dbReference type="EC" id="3.1.21.10"/>
    </reaction>
</comment>
<evidence type="ECO:0000256" key="13">
    <source>
        <dbReference type="HAMAP-Rule" id="MF_00130"/>
    </source>
</evidence>
<keyword evidence="15" id="KW-1185">Reference proteome</keyword>
<dbReference type="Proteomes" id="UP001596002">
    <property type="component" value="Unassembled WGS sequence"/>
</dbReference>
<dbReference type="InterPro" id="IPR011335">
    <property type="entry name" value="Restrct_endonuc-II-like"/>
</dbReference>
<evidence type="ECO:0000256" key="10">
    <source>
        <dbReference type="ARBA" id="ARBA00023204"/>
    </source>
</evidence>
<accession>A0ABV9Q636</accession>
<keyword evidence="10 13" id="KW-0234">DNA repair</keyword>
<evidence type="ECO:0000256" key="1">
    <source>
        <dbReference type="ARBA" id="ARBA00004496"/>
    </source>
</evidence>
<organism evidence="14 15">
    <name type="scientific">Effusibacillus consociatus</name>
    <dbReference type="NCBI Taxonomy" id="1117041"/>
    <lineage>
        <taxon>Bacteria</taxon>
        <taxon>Bacillati</taxon>
        <taxon>Bacillota</taxon>
        <taxon>Bacilli</taxon>
        <taxon>Bacillales</taxon>
        <taxon>Alicyclobacillaceae</taxon>
        <taxon>Effusibacillus</taxon>
    </lineage>
</organism>
<evidence type="ECO:0000256" key="9">
    <source>
        <dbReference type="ARBA" id="ARBA00023172"/>
    </source>
</evidence>
<dbReference type="EMBL" id="JBHSHC010000112">
    <property type="protein sequence ID" value="MFC4768722.1"/>
    <property type="molecule type" value="Genomic_DNA"/>
</dbReference>
<evidence type="ECO:0000256" key="6">
    <source>
        <dbReference type="ARBA" id="ARBA00022763"/>
    </source>
</evidence>
<keyword evidence="9 13" id="KW-0233">DNA recombination</keyword>
<keyword evidence="7 13" id="KW-0378">Hydrolase</keyword>
<evidence type="ECO:0000313" key="15">
    <source>
        <dbReference type="Proteomes" id="UP001596002"/>
    </source>
</evidence>
<dbReference type="Gene3D" id="3.40.1350.10">
    <property type="match status" value="1"/>
</dbReference>
<evidence type="ECO:0000256" key="8">
    <source>
        <dbReference type="ARBA" id="ARBA00022842"/>
    </source>
</evidence>
<keyword evidence="6 13" id="KW-0227">DNA damage</keyword>
<evidence type="ECO:0000256" key="4">
    <source>
        <dbReference type="ARBA" id="ARBA00022723"/>
    </source>
</evidence>
<comment type="similarity">
    <text evidence="11 13">Belongs to the RecU family.</text>
</comment>
<feature type="binding site" evidence="13">
    <location>
        <position position="71"/>
    </location>
    <ligand>
        <name>Mg(2+)</name>
        <dbReference type="ChEBI" id="CHEBI:18420"/>
    </ligand>
</feature>
<dbReference type="PIRSF" id="PIRSF037785">
    <property type="entry name" value="RecU"/>
    <property type="match status" value="1"/>
</dbReference>
<dbReference type="InterPro" id="IPR011856">
    <property type="entry name" value="tRNA_endonuc-like_dom_sf"/>
</dbReference>
<comment type="subcellular location">
    <subcellularLocation>
        <location evidence="1 13">Cytoplasm</location>
    </subcellularLocation>
</comment>
<evidence type="ECO:0000256" key="5">
    <source>
        <dbReference type="ARBA" id="ARBA00022759"/>
    </source>
</evidence>
<comment type="caution">
    <text evidence="14">The sequence shown here is derived from an EMBL/GenBank/DDBJ whole genome shotgun (WGS) entry which is preliminary data.</text>
</comment>
<proteinExistence type="inferred from homology"/>
<dbReference type="SUPFAM" id="SSF52980">
    <property type="entry name" value="Restriction endonuclease-like"/>
    <property type="match status" value="1"/>
</dbReference>
<evidence type="ECO:0000256" key="12">
    <source>
        <dbReference type="ARBA" id="ARBA00029523"/>
    </source>
</evidence>
<dbReference type="RefSeq" id="WP_380026667.1">
    <property type="nucleotide sequence ID" value="NZ_JBHSHC010000112.1"/>
</dbReference>
<keyword evidence="2 13" id="KW-0963">Cytoplasm</keyword>
<evidence type="ECO:0000256" key="7">
    <source>
        <dbReference type="ARBA" id="ARBA00022801"/>
    </source>
</evidence>
<feature type="binding site" evidence="13">
    <location>
        <position position="90"/>
    </location>
    <ligand>
        <name>Mg(2+)</name>
        <dbReference type="ChEBI" id="CHEBI:18420"/>
    </ligand>
</feature>
<gene>
    <name evidence="13" type="primary">recU</name>
    <name evidence="14" type="ORF">ACFO8Q_15360</name>
</gene>
<name>A0ABV9Q636_9BACL</name>